<gene>
    <name evidence="1" type="ORF">BV898_19116</name>
</gene>
<comment type="caution">
    <text evidence="1">The sequence shown here is derived from an EMBL/GenBank/DDBJ whole genome shotgun (WGS) entry which is preliminary data.</text>
</comment>
<sequence>MMAFAGVRWSRFQWDHTSSFSSLLLTKPSAIEWNGNNWHHGCDFTPVGNFSRAAIPVTDGRQDYSLLGLLQAELCVAGSKAAVSSPVKKLSADE</sequence>
<dbReference type="AlphaFoldDB" id="A0A9X6NIP7"/>
<dbReference type="EMBL" id="MTYJ01000446">
    <property type="protein sequence ID" value="OWA54715.1"/>
    <property type="molecule type" value="Genomic_DNA"/>
</dbReference>
<accession>A0A9X6NIP7</accession>
<organism evidence="1 2">
    <name type="scientific">Hypsibius exemplaris</name>
    <name type="common">Freshwater tardigrade</name>
    <dbReference type="NCBI Taxonomy" id="2072580"/>
    <lineage>
        <taxon>Eukaryota</taxon>
        <taxon>Metazoa</taxon>
        <taxon>Ecdysozoa</taxon>
        <taxon>Tardigrada</taxon>
        <taxon>Eutardigrada</taxon>
        <taxon>Parachela</taxon>
        <taxon>Hypsibioidea</taxon>
        <taxon>Hypsibiidae</taxon>
        <taxon>Hypsibius</taxon>
    </lineage>
</organism>
<keyword evidence="2" id="KW-1185">Reference proteome</keyword>
<protein>
    <submittedName>
        <fullName evidence="1">Uncharacterized protein</fullName>
    </submittedName>
</protein>
<proteinExistence type="predicted"/>
<evidence type="ECO:0000313" key="1">
    <source>
        <dbReference type="EMBL" id="OWA54715.1"/>
    </source>
</evidence>
<dbReference type="Proteomes" id="UP000192578">
    <property type="component" value="Unassembled WGS sequence"/>
</dbReference>
<evidence type="ECO:0000313" key="2">
    <source>
        <dbReference type="Proteomes" id="UP000192578"/>
    </source>
</evidence>
<reference evidence="2" key="1">
    <citation type="submission" date="2017-01" db="EMBL/GenBank/DDBJ databases">
        <title>Comparative genomics of anhydrobiosis in the tardigrade Hypsibius dujardini.</title>
        <authorList>
            <person name="Yoshida Y."/>
            <person name="Koutsovoulos G."/>
            <person name="Laetsch D."/>
            <person name="Stevens L."/>
            <person name="Kumar S."/>
            <person name="Horikawa D."/>
            <person name="Ishino K."/>
            <person name="Komine S."/>
            <person name="Tomita M."/>
            <person name="Blaxter M."/>
            <person name="Arakawa K."/>
        </authorList>
    </citation>
    <scope>NUCLEOTIDE SEQUENCE [LARGE SCALE GENOMIC DNA]</scope>
    <source>
        <strain evidence="2">Z151</strain>
    </source>
</reference>
<name>A0A9X6NIP7_HYPEX</name>